<dbReference type="Ensembl" id="ENSMMOT00000023518.1">
    <property type="protein sequence ID" value="ENSMMOP00000023133.1"/>
    <property type="gene ID" value="ENSMMOG00000017607.1"/>
</dbReference>
<feature type="region of interest" description="Disordered" evidence="11">
    <location>
        <begin position="247"/>
        <end position="271"/>
    </location>
</feature>
<keyword evidence="2" id="KW-0812">Transmembrane</keyword>
<evidence type="ECO:0000313" key="12">
    <source>
        <dbReference type="Ensembl" id="ENSMMOP00000023133.1"/>
    </source>
</evidence>
<name>A0A3Q3WXA0_MOLML</name>
<comment type="similarity">
    <text evidence="1">Belongs to the GLMP family.</text>
</comment>
<evidence type="ECO:0000256" key="5">
    <source>
        <dbReference type="ARBA" id="ARBA00023136"/>
    </source>
</evidence>
<evidence type="ECO:0000256" key="3">
    <source>
        <dbReference type="ARBA" id="ARBA00022729"/>
    </source>
</evidence>
<reference evidence="12" key="1">
    <citation type="submission" date="2025-08" db="UniProtKB">
        <authorList>
            <consortium name="Ensembl"/>
        </authorList>
    </citation>
    <scope>IDENTIFICATION</scope>
</reference>
<evidence type="ECO:0000256" key="4">
    <source>
        <dbReference type="ARBA" id="ARBA00022989"/>
    </source>
</evidence>
<evidence type="ECO:0000256" key="10">
    <source>
        <dbReference type="ARBA" id="ARBA00044960"/>
    </source>
</evidence>
<dbReference type="AlphaFoldDB" id="A0A3Q3WXA0"/>
<accession>A0A3Q3WXA0</accession>
<organism evidence="12 13">
    <name type="scientific">Mola mola</name>
    <name type="common">Ocean sunfish</name>
    <name type="synonym">Tetraodon mola</name>
    <dbReference type="NCBI Taxonomy" id="94237"/>
    <lineage>
        <taxon>Eukaryota</taxon>
        <taxon>Metazoa</taxon>
        <taxon>Chordata</taxon>
        <taxon>Craniata</taxon>
        <taxon>Vertebrata</taxon>
        <taxon>Euteleostomi</taxon>
        <taxon>Actinopterygii</taxon>
        <taxon>Neopterygii</taxon>
        <taxon>Teleostei</taxon>
        <taxon>Neoteleostei</taxon>
        <taxon>Acanthomorphata</taxon>
        <taxon>Eupercaria</taxon>
        <taxon>Tetraodontiformes</taxon>
        <taxon>Molidae</taxon>
        <taxon>Mola</taxon>
    </lineage>
</organism>
<protein>
    <recommendedName>
        <fullName evidence="14">Glycosylated lysosomal membrane protein</fullName>
    </recommendedName>
</protein>
<evidence type="ECO:0000256" key="1">
    <source>
        <dbReference type="ARBA" id="ARBA00010599"/>
    </source>
</evidence>
<proteinExistence type="inferred from homology"/>
<evidence type="ECO:0000256" key="2">
    <source>
        <dbReference type="ARBA" id="ARBA00022692"/>
    </source>
</evidence>
<dbReference type="Proteomes" id="UP000261620">
    <property type="component" value="Unplaced"/>
</dbReference>
<keyword evidence="3" id="KW-0732">Signal</keyword>
<dbReference type="PANTHER" id="PTHR31981">
    <property type="entry name" value="GLYCOSYLATED LYSOSOMAL MEMBRANE PROTEIN"/>
    <property type="match status" value="1"/>
</dbReference>
<evidence type="ECO:0008006" key="14">
    <source>
        <dbReference type="Google" id="ProtNLM"/>
    </source>
</evidence>
<evidence type="ECO:0000256" key="8">
    <source>
        <dbReference type="ARBA" id="ARBA00024176"/>
    </source>
</evidence>
<evidence type="ECO:0000256" key="6">
    <source>
        <dbReference type="ARBA" id="ARBA00023180"/>
    </source>
</evidence>
<evidence type="ECO:0000256" key="9">
    <source>
        <dbReference type="ARBA" id="ARBA00024189"/>
    </source>
</evidence>
<dbReference type="Pfam" id="PF15065">
    <property type="entry name" value="NCU-G1"/>
    <property type="match status" value="1"/>
</dbReference>
<keyword evidence="13" id="KW-1185">Reference proteome</keyword>
<evidence type="ECO:0000313" key="13">
    <source>
        <dbReference type="Proteomes" id="UP000261620"/>
    </source>
</evidence>
<keyword evidence="4" id="KW-1133">Transmembrane helix</keyword>
<sequence>MRAPLKLSWNVWIALRPHPLSFAASLLQLNIVLNPGSSSSPPADGDLLHVRAVGDNDTLHFLFCSLGAPTLLLIHTNTSLSTVKVNWTQLIDRNNSGGLEVEPKSSILYSTAIVFSRLLEYDDVNDTARPPSELFPPYELQDFSWSRLNLSDPTILLCGTPRTFTNGSLCLRVLFETEGRGETWPRLLHTANSSQVEVWLDGMLPRAIRSRFLLELQAVGGAYPLSRVEAHRTIDDEFTPSIFKVNNNATNRKGDGPPGHPGADPGHGLGTLCLPQEESVEVFTSSLNVRLNSASKNGRLFLSLLSENLFTNIKHLLRSKTLGHPTR</sequence>
<dbReference type="GO" id="GO:0005765">
    <property type="term" value="C:lysosomal membrane"/>
    <property type="evidence" value="ECO:0007669"/>
    <property type="project" value="UniProtKB-SubCell"/>
</dbReference>
<keyword evidence="6" id="KW-0325">Glycoprotein</keyword>
<reference evidence="12" key="2">
    <citation type="submission" date="2025-09" db="UniProtKB">
        <authorList>
            <consortium name="Ensembl"/>
        </authorList>
    </citation>
    <scope>IDENTIFICATION</scope>
</reference>
<keyword evidence="5" id="KW-0472">Membrane</keyword>
<comment type="subcellular location">
    <subcellularLocation>
        <location evidence="9">Lysosome membrane</location>
        <topology evidence="9">Single-pass type I membrane protein</topology>
        <orientation evidence="9">Lumenal side</orientation>
    </subcellularLocation>
</comment>
<dbReference type="PANTHER" id="PTHR31981:SF1">
    <property type="entry name" value="GLYCOSYLATED LYSOSOMAL MEMBRANE PROTEIN"/>
    <property type="match status" value="1"/>
</dbReference>
<evidence type="ECO:0000256" key="11">
    <source>
        <dbReference type="SAM" id="MobiDB-lite"/>
    </source>
</evidence>
<keyword evidence="7" id="KW-0458">Lysosome</keyword>
<comment type="function">
    <text evidence="8">Required to protect lysosomal transporter MFSD1 from lysosomal proteolysis and for MFSD1 lysosomal localization.</text>
</comment>
<evidence type="ECO:0000256" key="7">
    <source>
        <dbReference type="ARBA" id="ARBA00023228"/>
    </source>
</evidence>
<comment type="subunit">
    <text evidence="10">Interacts (via lumenal domain) with lysosomal protein MFSD1; the interaction starts while both proteins are still in the endoplasmic reticulum and is required for stabilization of MFSD1 in lysosomes but has no direct effect on its targeting to lysosomes or transporter activity.</text>
</comment>
<dbReference type="InterPro" id="IPR029382">
    <property type="entry name" value="NCU-G1"/>
</dbReference>